<protein>
    <submittedName>
        <fullName evidence="1">Fibronectin type III domain-containing protein</fullName>
    </submittedName>
</protein>
<gene>
    <name evidence="1" type="ORF">G4177_24780</name>
</gene>
<dbReference type="Proteomes" id="UP001516472">
    <property type="component" value="Unassembled WGS sequence"/>
</dbReference>
<accession>A0ABR9PTY1</accession>
<evidence type="ECO:0000313" key="2">
    <source>
        <dbReference type="Proteomes" id="UP001516472"/>
    </source>
</evidence>
<dbReference type="EMBL" id="JAAIYO010000008">
    <property type="protein sequence ID" value="MBE4751395.1"/>
    <property type="molecule type" value="Genomic_DNA"/>
</dbReference>
<comment type="caution">
    <text evidence="1">The sequence shown here is derived from an EMBL/GenBank/DDBJ whole genome shotgun (WGS) entry which is preliminary data.</text>
</comment>
<proteinExistence type="predicted"/>
<dbReference type="Gene3D" id="2.60.40.10">
    <property type="entry name" value="Immunoglobulins"/>
    <property type="match status" value="1"/>
</dbReference>
<dbReference type="InterPro" id="IPR013783">
    <property type="entry name" value="Ig-like_fold"/>
</dbReference>
<evidence type="ECO:0000313" key="1">
    <source>
        <dbReference type="EMBL" id="MBE4751395.1"/>
    </source>
</evidence>
<sequence length="424" mass="46810">MPAVPSVPRDRTHIRATYDDGQPVADAAVKLNGTDAGRTDSAGELTLELALGQHQLELQLGTGDGTFSRLVQTLEKSTDAQEVTVRLPRPVRMLEPREVTTSSVHLAWERSNDRKFREYKVYASHTSPAFDETNGLLIHVGTEASQTDFELTGWYLGGGPLVSADTDLYFRVFVLGEDGTLAGSNVLHVRTPRWANEAHFTRAYRLTPEREFAGAWPIFGMAYDGSSLWFLYREEVGGYYDPDTLTLVQHAPDTLAVLNEFVFEDHRVPTGMTWDGASLWVSLGGSNNRQLVSINPTTGVREQAFVTTEGTESLAWTGSHLLQSKGYINGPIERVDLATGGVLGTFVNPITQRRVHRAAGIAYRPGEIWGSDRFKPDLVILDDTGVHIGVVASAFLYKHMTFMGDRLVGVTRDAQVHVLKVEPR</sequence>
<dbReference type="SUPFAM" id="SSF50969">
    <property type="entry name" value="YVTN repeat-like/Quinoprotein amine dehydrogenase"/>
    <property type="match status" value="1"/>
</dbReference>
<reference evidence="1 2" key="1">
    <citation type="submission" date="2020-02" db="EMBL/GenBank/DDBJ databases">
        <authorList>
            <person name="Babadi Z.K."/>
            <person name="Risdian C."/>
            <person name="Ebrahimipour G.H."/>
            <person name="Wink J."/>
        </authorList>
    </citation>
    <scope>NUCLEOTIDE SEQUENCE [LARGE SCALE GENOMIC DNA]</scope>
    <source>
        <strain evidence="1 2">ZKHCc1 1396</strain>
    </source>
</reference>
<dbReference type="InterPro" id="IPR011044">
    <property type="entry name" value="Quino_amine_DH_bsu"/>
</dbReference>
<name>A0ABR9PTY1_9BACT</name>
<keyword evidence="2" id="KW-1185">Reference proteome</keyword>
<dbReference type="RefSeq" id="WP_193428606.1">
    <property type="nucleotide sequence ID" value="NZ_JAAIYO010000008.1"/>
</dbReference>
<organism evidence="1 2">
    <name type="scientific">Corallococcus soli</name>
    <dbReference type="NCBI Taxonomy" id="2710757"/>
    <lineage>
        <taxon>Bacteria</taxon>
        <taxon>Pseudomonadati</taxon>
        <taxon>Myxococcota</taxon>
        <taxon>Myxococcia</taxon>
        <taxon>Myxococcales</taxon>
        <taxon>Cystobacterineae</taxon>
        <taxon>Myxococcaceae</taxon>
        <taxon>Corallococcus</taxon>
    </lineage>
</organism>